<evidence type="ECO:0000313" key="3">
    <source>
        <dbReference type="EMBL" id="GEO39319.1"/>
    </source>
</evidence>
<comment type="caution">
    <text evidence="3">The sequence shown here is derived from an EMBL/GenBank/DDBJ whole genome shotgun (WGS) entry which is preliminary data.</text>
</comment>
<keyword evidence="2" id="KW-0732">Signal</keyword>
<sequence length="192" mass="19951">MRFSPALLLSLVTLGAGGATLATGLNWQPDPGTVDVASAPAPQPVKTAAAAPSGDTALLQTLRDRPPFTPGRRPPQQPVLALADAAEPEAATDLPVPTVRGIALSGPGSIAIVALEAESHRLHRVPLGGEIGGWRVSAIQRESVVFKTDTVEAKAYLGKPGEEPRVETTRHDSEVAQKEDADGARLANGQHM</sequence>
<dbReference type="EMBL" id="BJYZ01000015">
    <property type="protein sequence ID" value="GEO39319.1"/>
    <property type="molecule type" value="Genomic_DNA"/>
</dbReference>
<feature type="region of interest" description="Disordered" evidence="1">
    <location>
        <begin position="157"/>
        <end position="192"/>
    </location>
</feature>
<evidence type="ECO:0008006" key="5">
    <source>
        <dbReference type="Google" id="ProtNLM"/>
    </source>
</evidence>
<name>A0A512DS65_9PROT</name>
<dbReference type="RefSeq" id="WP_044431061.1">
    <property type="nucleotide sequence ID" value="NZ_BJYZ01000015.1"/>
</dbReference>
<accession>A0A512DS65</accession>
<dbReference type="Proteomes" id="UP000321523">
    <property type="component" value="Unassembled WGS sequence"/>
</dbReference>
<evidence type="ECO:0000313" key="4">
    <source>
        <dbReference type="Proteomes" id="UP000321523"/>
    </source>
</evidence>
<gene>
    <name evidence="3" type="ORF">SAE02_34670</name>
</gene>
<protein>
    <recommendedName>
        <fullName evidence="5">Type II secretion system protein GspC N-terminal domain-containing protein</fullName>
    </recommendedName>
</protein>
<feature type="signal peptide" evidence="2">
    <location>
        <begin position="1"/>
        <end position="21"/>
    </location>
</feature>
<feature type="chain" id="PRO_5021705115" description="Type II secretion system protein GspC N-terminal domain-containing protein" evidence="2">
    <location>
        <begin position="22"/>
        <end position="192"/>
    </location>
</feature>
<feature type="compositionally biased region" description="Basic and acidic residues" evidence="1">
    <location>
        <begin position="160"/>
        <end position="183"/>
    </location>
</feature>
<reference evidence="3 4" key="1">
    <citation type="submission" date="2019-07" db="EMBL/GenBank/DDBJ databases">
        <title>Whole genome shotgun sequence of Skermanella aerolata NBRC 106429.</title>
        <authorList>
            <person name="Hosoyama A."/>
            <person name="Uohara A."/>
            <person name="Ohji S."/>
            <person name="Ichikawa N."/>
        </authorList>
    </citation>
    <scope>NUCLEOTIDE SEQUENCE [LARGE SCALE GENOMIC DNA]</scope>
    <source>
        <strain evidence="3 4">NBRC 106429</strain>
    </source>
</reference>
<dbReference type="OrthoDB" id="7226105at2"/>
<evidence type="ECO:0000256" key="1">
    <source>
        <dbReference type="SAM" id="MobiDB-lite"/>
    </source>
</evidence>
<organism evidence="3 4">
    <name type="scientific">Skermanella aerolata</name>
    <dbReference type="NCBI Taxonomy" id="393310"/>
    <lineage>
        <taxon>Bacteria</taxon>
        <taxon>Pseudomonadati</taxon>
        <taxon>Pseudomonadota</taxon>
        <taxon>Alphaproteobacteria</taxon>
        <taxon>Rhodospirillales</taxon>
        <taxon>Azospirillaceae</taxon>
        <taxon>Skermanella</taxon>
    </lineage>
</organism>
<evidence type="ECO:0000256" key="2">
    <source>
        <dbReference type="SAM" id="SignalP"/>
    </source>
</evidence>
<keyword evidence="4" id="KW-1185">Reference proteome</keyword>
<dbReference type="AlphaFoldDB" id="A0A512DS65"/>
<proteinExistence type="predicted"/>